<feature type="region of interest" description="Disordered" evidence="1">
    <location>
        <begin position="280"/>
        <end position="301"/>
    </location>
</feature>
<evidence type="ECO:0000256" key="1">
    <source>
        <dbReference type="SAM" id="MobiDB-lite"/>
    </source>
</evidence>
<name>A0A2J6QJJ0_9HELO</name>
<gene>
    <name evidence="2" type="ORF">NA56DRAFT_655020</name>
</gene>
<dbReference type="Proteomes" id="UP000235672">
    <property type="component" value="Unassembled WGS sequence"/>
</dbReference>
<accession>A0A2J6QJJ0</accession>
<evidence type="ECO:0000313" key="3">
    <source>
        <dbReference type="Proteomes" id="UP000235672"/>
    </source>
</evidence>
<reference evidence="2 3" key="1">
    <citation type="submission" date="2016-05" db="EMBL/GenBank/DDBJ databases">
        <title>A degradative enzymes factory behind the ericoid mycorrhizal symbiosis.</title>
        <authorList>
            <consortium name="DOE Joint Genome Institute"/>
            <person name="Martino E."/>
            <person name="Morin E."/>
            <person name="Grelet G."/>
            <person name="Kuo A."/>
            <person name="Kohler A."/>
            <person name="Daghino S."/>
            <person name="Barry K."/>
            <person name="Choi C."/>
            <person name="Cichocki N."/>
            <person name="Clum A."/>
            <person name="Copeland A."/>
            <person name="Hainaut M."/>
            <person name="Haridas S."/>
            <person name="Labutti K."/>
            <person name="Lindquist E."/>
            <person name="Lipzen A."/>
            <person name="Khouja H.-R."/>
            <person name="Murat C."/>
            <person name="Ohm R."/>
            <person name="Olson A."/>
            <person name="Spatafora J."/>
            <person name="Veneault-Fourrey C."/>
            <person name="Henrissat B."/>
            <person name="Grigoriev I."/>
            <person name="Martin F."/>
            <person name="Perotto S."/>
        </authorList>
    </citation>
    <scope>NUCLEOTIDE SEQUENCE [LARGE SCALE GENOMIC DNA]</scope>
    <source>
        <strain evidence="2 3">UAMH 7357</strain>
    </source>
</reference>
<dbReference type="OrthoDB" id="3880401at2759"/>
<dbReference type="EMBL" id="KZ613468">
    <property type="protein sequence ID" value="PMD26426.1"/>
    <property type="molecule type" value="Genomic_DNA"/>
</dbReference>
<dbReference type="AlphaFoldDB" id="A0A2J6QJJ0"/>
<protein>
    <submittedName>
        <fullName evidence="2">Uncharacterized protein</fullName>
    </submittedName>
</protein>
<keyword evidence="3" id="KW-1185">Reference proteome</keyword>
<proteinExistence type="predicted"/>
<evidence type="ECO:0000313" key="2">
    <source>
        <dbReference type="EMBL" id="PMD26426.1"/>
    </source>
</evidence>
<sequence length="301" mass="33482">MATNGTNDTTEMTDGPESLFHVKRTITDYADDKSGATRTTDILGTFTSLAAAKNAARGALASEGYIKDDFEILELKDETSEEEWKHGDGCLVFAKAPRGQEFDVRIDTKPNVLKLEGNESGEVEGHLYYGNQFLFLSLSLQFRDNTDQVVGAVLQTTVDYNNDRIGGIQHTEVEGTYPTRKDAYAAAHMALLDDEVTKDSFEEYDEKEQFEGEWPYGDEVLVRAVGQTGENFYVAVKAQPHSHKEHACTHHGGKKCDCPCTKTDEDCKVLHIREYITSKEESGFENPSLEDGTGRLSASRR</sequence>
<organism evidence="2 3">
    <name type="scientific">Hyaloscypha hepaticicola</name>
    <dbReference type="NCBI Taxonomy" id="2082293"/>
    <lineage>
        <taxon>Eukaryota</taxon>
        <taxon>Fungi</taxon>
        <taxon>Dikarya</taxon>
        <taxon>Ascomycota</taxon>
        <taxon>Pezizomycotina</taxon>
        <taxon>Leotiomycetes</taxon>
        <taxon>Helotiales</taxon>
        <taxon>Hyaloscyphaceae</taxon>
        <taxon>Hyaloscypha</taxon>
    </lineage>
</organism>